<name>F4N9S3_9CAUD</name>
<protein>
    <submittedName>
        <fullName evidence="1">Uncharacterized protein</fullName>
    </submittedName>
</protein>
<dbReference type="OrthoDB" id="39996at10239"/>
<dbReference type="GeneID" id="10894600"/>
<dbReference type="RefSeq" id="YP_004539093.1">
    <property type="nucleotide sequence ID" value="NC_015585.1"/>
</dbReference>
<reference evidence="2" key="1">
    <citation type="journal article" date="2011" name="Appl. Environ. Microbiol.">
        <title>Bacteriophages LIMElight and LIMEzero of Pantoea agglomerans, belonging to the "phiKMV-like viruses".</title>
        <authorList>
            <person name="Adriaenssens E.M."/>
            <person name="Ceyssens P.J."/>
            <person name="Dunon V."/>
            <person name="Ackermann H.W."/>
            <person name="Van Vaerenbergh J."/>
            <person name="Maes M."/>
            <person name="De Proft M."/>
            <person name="Lavigne R."/>
        </authorList>
    </citation>
    <scope>NUCLEOTIDE SEQUENCE [LARGE SCALE GENOMIC DNA]</scope>
</reference>
<accession>F4N9S3</accession>
<evidence type="ECO:0000313" key="2">
    <source>
        <dbReference type="Proteomes" id="UP000008465"/>
    </source>
</evidence>
<dbReference type="EMBL" id="FR751545">
    <property type="protein sequence ID" value="CBY88551.1"/>
    <property type="molecule type" value="Genomic_DNA"/>
</dbReference>
<keyword evidence="2" id="KW-1185">Reference proteome</keyword>
<organism evidence="1 2">
    <name type="scientific">Pantoea phage LIMEzero</name>
    <dbReference type="NCBI Taxonomy" id="943335"/>
    <lineage>
        <taxon>Viruses</taxon>
        <taxon>Duplodnaviria</taxon>
        <taxon>Heunggongvirae</taxon>
        <taxon>Uroviricota</taxon>
        <taxon>Caudoviricetes</taxon>
        <taxon>Autographivirales</taxon>
        <taxon>Autoscriptoviridae</taxon>
        <taxon>Stentvirinae</taxon>
        <taxon>Waewaevirus</taxon>
        <taxon>Waewaevirus limezero</taxon>
    </lineage>
</organism>
<proteinExistence type="predicted"/>
<dbReference type="KEGG" id="vg:10894600"/>
<evidence type="ECO:0000313" key="1">
    <source>
        <dbReference type="EMBL" id="CBY88551.1"/>
    </source>
</evidence>
<sequence>MAEEKQYRISPLRPKEQGQIKALYKAGDSFRNASALSERYNVPPADIIAVVNDTYRKGKPHAKD</sequence>
<dbReference type="Proteomes" id="UP000008465">
    <property type="component" value="Segment"/>
</dbReference>